<keyword evidence="1" id="KW-1133">Transmembrane helix</keyword>
<keyword evidence="1" id="KW-0812">Transmembrane</keyword>
<feature type="transmembrane region" description="Helical" evidence="1">
    <location>
        <begin position="37"/>
        <end position="55"/>
    </location>
</feature>
<dbReference type="AlphaFoldDB" id="A0A5S9F4P1"/>
<dbReference type="Proteomes" id="UP000326354">
    <property type="component" value="Chromosome"/>
</dbReference>
<name>A0A5S9F4P1_UABAM</name>
<sequence>MNNSWYVPLVCIGSFATSFILIESFEFTKQFSPNEKYILYMVLSLLFIGIIYFMFFKMKPTCVHCGLYPQGDYRIIAIPGETGYVICENCRKKEESDYYHDLEIIEEYESP</sequence>
<keyword evidence="3" id="KW-1185">Reference proteome</keyword>
<evidence type="ECO:0000313" key="2">
    <source>
        <dbReference type="EMBL" id="BBM84694.1"/>
    </source>
</evidence>
<gene>
    <name evidence="2" type="ORF">UABAM_03055</name>
</gene>
<proteinExistence type="predicted"/>
<dbReference type="KEGG" id="uam:UABAM_03055"/>
<reference evidence="2 3" key="1">
    <citation type="submission" date="2019-08" db="EMBL/GenBank/DDBJ databases">
        <title>Complete genome sequence of Candidatus Uab amorphum.</title>
        <authorList>
            <person name="Shiratori T."/>
            <person name="Suzuki S."/>
            <person name="Kakizawa Y."/>
            <person name="Ishida K."/>
        </authorList>
    </citation>
    <scope>NUCLEOTIDE SEQUENCE [LARGE SCALE GENOMIC DNA]</scope>
    <source>
        <strain evidence="2 3">SRT547</strain>
    </source>
</reference>
<evidence type="ECO:0000313" key="3">
    <source>
        <dbReference type="Proteomes" id="UP000326354"/>
    </source>
</evidence>
<accession>A0A5S9F4P1</accession>
<protein>
    <submittedName>
        <fullName evidence="2">Uncharacterized protein</fullName>
    </submittedName>
</protein>
<dbReference type="EMBL" id="AP019860">
    <property type="protein sequence ID" value="BBM84694.1"/>
    <property type="molecule type" value="Genomic_DNA"/>
</dbReference>
<evidence type="ECO:0000256" key="1">
    <source>
        <dbReference type="SAM" id="Phobius"/>
    </source>
</evidence>
<organism evidence="2 3">
    <name type="scientific">Uabimicrobium amorphum</name>
    <dbReference type="NCBI Taxonomy" id="2596890"/>
    <lineage>
        <taxon>Bacteria</taxon>
        <taxon>Pseudomonadati</taxon>
        <taxon>Planctomycetota</taxon>
        <taxon>Candidatus Uabimicrobiia</taxon>
        <taxon>Candidatus Uabimicrobiales</taxon>
        <taxon>Candidatus Uabimicrobiaceae</taxon>
        <taxon>Candidatus Uabimicrobium</taxon>
    </lineage>
</organism>
<feature type="transmembrane region" description="Helical" evidence="1">
    <location>
        <begin position="6"/>
        <end position="25"/>
    </location>
</feature>
<keyword evidence="1" id="KW-0472">Membrane</keyword>